<dbReference type="GO" id="GO:0004329">
    <property type="term" value="F:formate-tetrahydrofolate ligase activity"/>
    <property type="evidence" value="ECO:0007669"/>
    <property type="project" value="UniProtKB-EC"/>
</dbReference>
<dbReference type="Gene3D" id="3.40.50.300">
    <property type="entry name" value="P-loop containing nucleotide triphosphate hydrolases"/>
    <property type="match status" value="2"/>
</dbReference>
<keyword evidence="11" id="KW-0554">One-carbon metabolism</keyword>
<dbReference type="InterPro" id="IPR020630">
    <property type="entry name" value="THF_DH/CycHdrlase_cat_dom"/>
</dbReference>
<keyword evidence="17" id="KW-0560">Oxidoreductase</keyword>
<dbReference type="Proteomes" id="UP000789831">
    <property type="component" value="Unassembled WGS sequence"/>
</dbReference>
<dbReference type="GO" id="GO:0006164">
    <property type="term" value="P:purine nucleotide biosynthetic process"/>
    <property type="evidence" value="ECO:0007669"/>
    <property type="project" value="UniProtKB-ARBA"/>
</dbReference>
<evidence type="ECO:0000256" key="1">
    <source>
        <dbReference type="ARBA" id="ARBA00004496"/>
    </source>
</evidence>
<dbReference type="PROSITE" id="PS00767">
    <property type="entry name" value="THF_DHG_CYH_2"/>
    <property type="match status" value="1"/>
</dbReference>
<dbReference type="PRINTS" id="PR00085">
    <property type="entry name" value="THFDHDRGNASE"/>
</dbReference>
<dbReference type="SUPFAM" id="SSF52540">
    <property type="entry name" value="P-loop containing nucleoside triphosphate hydrolases"/>
    <property type="match status" value="1"/>
</dbReference>
<evidence type="ECO:0000256" key="9">
    <source>
        <dbReference type="ARBA" id="ARBA00017592"/>
    </source>
</evidence>
<evidence type="ECO:0000256" key="4">
    <source>
        <dbReference type="ARBA" id="ARBA00006985"/>
    </source>
</evidence>
<evidence type="ECO:0000256" key="18">
    <source>
        <dbReference type="ARBA" id="ARBA00023268"/>
    </source>
</evidence>
<dbReference type="Pfam" id="PF00763">
    <property type="entry name" value="THF_DHG_CYH"/>
    <property type="match status" value="1"/>
</dbReference>
<evidence type="ECO:0000256" key="3">
    <source>
        <dbReference type="ARBA" id="ARBA00005559"/>
    </source>
</evidence>
<keyword evidence="16" id="KW-0521">NADP</keyword>
<dbReference type="Pfam" id="PF02882">
    <property type="entry name" value="THF_DHG_CYH_C"/>
    <property type="match status" value="1"/>
</dbReference>
<dbReference type="InterPro" id="IPR036291">
    <property type="entry name" value="NAD(P)-bd_dom_sf"/>
</dbReference>
<protein>
    <recommendedName>
        <fullName evidence="9">C-1-tetrahydrofolate synthase, cytoplasmic</fullName>
        <ecNumber evidence="8">1.5.1.5</ecNumber>
        <ecNumber evidence="7">3.5.4.9</ecNumber>
        <ecNumber evidence="6">6.3.4.3</ecNumber>
    </recommendedName>
</protein>
<dbReference type="GO" id="GO:0009257">
    <property type="term" value="P:10-formyltetrahydrofolate biosynthetic process"/>
    <property type="evidence" value="ECO:0007669"/>
    <property type="project" value="UniProtKB-ARBA"/>
</dbReference>
<evidence type="ECO:0000256" key="12">
    <source>
        <dbReference type="ARBA" id="ARBA00022598"/>
    </source>
</evidence>
<dbReference type="FunFam" id="3.40.50.10860:FF:000005">
    <property type="entry name" value="C-1-tetrahydrofolate synthase, cytoplasmic, putative"/>
    <property type="match status" value="1"/>
</dbReference>
<dbReference type="InterPro" id="IPR000559">
    <property type="entry name" value="Formate_THF_ligase"/>
</dbReference>
<dbReference type="EC" id="1.5.1.5" evidence="8"/>
<dbReference type="FunFam" id="1.10.8.770:FF:000001">
    <property type="entry name" value="Methylenetetrahydrofolate dehydrogenase (NADP+ dependent) 1 like"/>
    <property type="match status" value="1"/>
</dbReference>
<dbReference type="EMBL" id="CAJVPL010000013">
    <property type="protein sequence ID" value="CAG8433943.1"/>
    <property type="molecule type" value="Genomic_DNA"/>
</dbReference>
<evidence type="ECO:0000313" key="22">
    <source>
        <dbReference type="EMBL" id="CAG8433943.1"/>
    </source>
</evidence>
<evidence type="ECO:0000256" key="5">
    <source>
        <dbReference type="ARBA" id="ARBA00011738"/>
    </source>
</evidence>
<sequence>MLRHLWTLINHRFPYLQQIQHQRGIIGTESFVRNYNIMAQLIDGKAIAKSIRDQAKLEIQELQAKYPGFKPHLAIIQVGEREDSTVYVRQKERAAKESGINITIQKQDSSITQFELLRAVQELNNNPSIHGLLVQLPLPDHISEKIITEAISPKKDVDGFHAHNIGNLSKRHSSPLFVPCTPKGIIELLNRTGIQISGKHAVVVGRSDIVGFPVFTLLSRADATVTLCHSKTENLPEITKTADILIVAVGKTEYIKGDWVKPGAVVIDVGTNAVEDQSKKSGIRWVGDVEFSSVSQVASHITPVPGGVGPMTVAMLLYNTVDSAKRFWKESRERRVTSLTLKPFIPVPSDIDIASSQTPKPIKALAEELGLAGNEYELYGQYKAKVNLSVLDRLKNRKDGKYIVVTGITPTPLGEGKSTTTIGISQALGAHLGKIAFACVRQPSQGPTFGIKGGAAGGGYSQVIPMDEFNLHLTGDIHAVTAANNLMGGARKSAAAIDARILHESTQTDKALFNRLCPLKKGERTFAPVMVKRLQKLGINKTNPDDLTSEEISKFVRLNFDPDTITWQRVMDTNDRFLRRITIGQNSTEKEFARATGFDISVASECMAILALTTDLKDMRERLGRMVVANSKDRVPITADDLGVGGALTVLLKDAIKPNLMQTLEGTPVFVHAGPFANIAHGNSSILADKIALKLAGTEEGDDETETGFVITEAGFGADIGMEKFFNIKCRMSGLIPDAVVLVATLRALKMHGGGPEVIPGKPLSGEYVEENLDLLEKGCANLIKHIQNAKKFRLPVVVAINQFTTDTEAELTLVRKIAIEAGADDAVPASHWAEGGAGAIKLAKAIVQATSNPQKNFQFLYDLNRSIIEKIEIIAKEMYGASDISLSDKAKEKVEIYTKQGFGNLPICMAKTHLSLSHDPKLKGVPTGFTVIVRDIRASVGAGFLYPLLGEMQTMPGLPTRPCFFDVDLDFESGRVVGLF</sequence>
<gene>
    <name evidence="22" type="ORF">AGERDE_LOCUS284</name>
</gene>
<keyword evidence="23" id="KW-1185">Reference proteome</keyword>
<feature type="domain" description="Tetrahydrofolate dehydrogenase/cyclohydrolase NAD(P)-binding" evidence="21">
    <location>
        <begin position="179"/>
        <end position="326"/>
    </location>
</feature>
<dbReference type="GO" id="GO:0005829">
    <property type="term" value="C:cytosol"/>
    <property type="evidence" value="ECO:0007669"/>
    <property type="project" value="TreeGrafter"/>
</dbReference>
<evidence type="ECO:0000256" key="7">
    <source>
        <dbReference type="ARBA" id="ARBA00012776"/>
    </source>
</evidence>
<dbReference type="GO" id="GO:0004477">
    <property type="term" value="F:methenyltetrahydrofolate cyclohydrolase activity"/>
    <property type="evidence" value="ECO:0007669"/>
    <property type="project" value="UniProtKB-EC"/>
</dbReference>
<evidence type="ECO:0000256" key="15">
    <source>
        <dbReference type="ARBA" id="ARBA00022840"/>
    </source>
</evidence>
<dbReference type="CDD" id="cd00477">
    <property type="entry name" value="FTHFS"/>
    <property type="match status" value="1"/>
</dbReference>
<dbReference type="GO" id="GO:0005524">
    <property type="term" value="F:ATP binding"/>
    <property type="evidence" value="ECO:0007669"/>
    <property type="project" value="UniProtKB-KW"/>
</dbReference>
<comment type="subcellular location">
    <subcellularLocation>
        <location evidence="1">Cytoplasm</location>
    </subcellularLocation>
</comment>
<evidence type="ECO:0000256" key="16">
    <source>
        <dbReference type="ARBA" id="ARBA00022857"/>
    </source>
</evidence>
<dbReference type="GO" id="GO:0035999">
    <property type="term" value="P:tetrahydrofolate interconversion"/>
    <property type="evidence" value="ECO:0007669"/>
    <property type="project" value="UniProtKB-ARBA"/>
</dbReference>
<dbReference type="PROSITE" id="PS00766">
    <property type="entry name" value="THF_DHG_CYH_1"/>
    <property type="match status" value="1"/>
</dbReference>
<dbReference type="FunFam" id="3.40.50.720:FF:000006">
    <property type="entry name" value="Bifunctional protein FolD"/>
    <property type="match status" value="1"/>
</dbReference>
<dbReference type="OrthoDB" id="5126881at2759"/>
<keyword evidence="15" id="KW-0067">ATP-binding</keyword>
<dbReference type="PROSITE" id="PS00721">
    <property type="entry name" value="FTHFS_1"/>
    <property type="match status" value="1"/>
</dbReference>
<dbReference type="FunFam" id="3.40.50.300:FF:000245">
    <property type="entry name" value="C-1-tetrahydrofolate synthase, cytoplasmic"/>
    <property type="match status" value="1"/>
</dbReference>
<dbReference type="SUPFAM" id="SSF53223">
    <property type="entry name" value="Aminoacid dehydrogenase-like, N-terminal domain"/>
    <property type="match status" value="1"/>
</dbReference>
<dbReference type="CDD" id="cd01080">
    <property type="entry name" value="NAD_bind_m-THF_DH_Cyclohyd"/>
    <property type="match status" value="1"/>
</dbReference>
<dbReference type="PANTHER" id="PTHR48099">
    <property type="entry name" value="C-1-TETRAHYDROFOLATE SYNTHASE, CYTOPLASMIC-RELATED"/>
    <property type="match status" value="1"/>
</dbReference>
<dbReference type="InterPro" id="IPR046346">
    <property type="entry name" value="Aminoacid_DH-like_N_sf"/>
</dbReference>
<feature type="domain" description="Tetrahydrofolate dehydrogenase/cyclohydrolase catalytic" evidence="20">
    <location>
        <begin position="42"/>
        <end position="158"/>
    </location>
</feature>
<comment type="catalytic activity">
    <reaction evidence="19">
        <text>(6S)-5,6,7,8-tetrahydrofolate + formate + ATP = (6R)-10-formyltetrahydrofolate + ADP + phosphate</text>
        <dbReference type="Rhea" id="RHEA:20221"/>
        <dbReference type="ChEBI" id="CHEBI:15740"/>
        <dbReference type="ChEBI" id="CHEBI:30616"/>
        <dbReference type="ChEBI" id="CHEBI:43474"/>
        <dbReference type="ChEBI" id="CHEBI:57453"/>
        <dbReference type="ChEBI" id="CHEBI:195366"/>
        <dbReference type="ChEBI" id="CHEBI:456216"/>
        <dbReference type="EC" id="6.3.4.3"/>
    </reaction>
</comment>
<dbReference type="GO" id="GO:0046655">
    <property type="term" value="P:folic acid metabolic process"/>
    <property type="evidence" value="ECO:0007669"/>
    <property type="project" value="UniProtKB-ARBA"/>
</dbReference>
<comment type="subunit">
    <text evidence="5">Homodimer.</text>
</comment>
<dbReference type="InterPro" id="IPR020867">
    <property type="entry name" value="THF_DH/CycHdrlase_CS"/>
</dbReference>
<evidence type="ECO:0000256" key="17">
    <source>
        <dbReference type="ARBA" id="ARBA00023002"/>
    </source>
</evidence>
<comment type="pathway">
    <text evidence="2">One-carbon metabolism; tetrahydrofolate interconversion.</text>
</comment>
<dbReference type="HAMAP" id="MF_01576">
    <property type="entry name" value="THF_DHG_CYH"/>
    <property type="match status" value="1"/>
</dbReference>
<evidence type="ECO:0000256" key="19">
    <source>
        <dbReference type="ARBA" id="ARBA00049033"/>
    </source>
</evidence>
<comment type="similarity">
    <text evidence="3">In the N-terminal section; belongs to the tetrahydrofolate dehydrogenase/cyclohydrolase family.</text>
</comment>
<dbReference type="PANTHER" id="PTHR48099:SF5">
    <property type="entry name" value="C-1-TETRAHYDROFOLATE SYNTHASE, CYTOPLASMIC"/>
    <property type="match status" value="1"/>
</dbReference>
<accession>A0A9N8YMH6</accession>
<keyword evidence="12" id="KW-0436">Ligase</keyword>
<dbReference type="Pfam" id="PF01268">
    <property type="entry name" value="FTHFS"/>
    <property type="match status" value="1"/>
</dbReference>
<dbReference type="EC" id="3.5.4.9" evidence="7"/>
<keyword evidence="18" id="KW-0511">Multifunctional enzyme</keyword>
<evidence type="ECO:0000259" key="21">
    <source>
        <dbReference type="Pfam" id="PF02882"/>
    </source>
</evidence>
<dbReference type="SUPFAM" id="SSF51735">
    <property type="entry name" value="NAD(P)-binding Rossmann-fold domains"/>
    <property type="match status" value="1"/>
</dbReference>
<dbReference type="Gene3D" id="3.40.50.720">
    <property type="entry name" value="NAD(P)-binding Rossmann-like Domain"/>
    <property type="match status" value="1"/>
</dbReference>
<keyword evidence="14" id="KW-0378">Hydrolase</keyword>
<dbReference type="GO" id="GO:0004488">
    <property type="term" value="F:methylenetetrahydrofolate dehydrogenase (NADP+) activity"/>
    <property type="evidence" value="ECO:0007669"/>
    <property type="project" value="UniProtKB-EC"/>
</dbReference>
<evidence type="ECO:0000259" key="20">
    <source>
        <dbReference type="Pfam" id="PF00763"/>
    </source>
</evidence>
<dbReference type="InterPro" id="IPR020628">
    <property type="entry name" value="Formate_THF_ligase_CS"/>
</dbReference>
<keyword evidence="10" id="KW-0963">Cytoplasm</keyword>
<comment type="caution">
    <text evidence="22">The sequence shown here is derived from an EMBL/GenBank/DDBJ whole genome shotgun (WGS) entry which is preliminary data.</text>
</comment>
<evidence type="ECO:0000313" key="23">
    <source>
        <dbReference type="Proteomes" id="UP000789831"/>
    </source>
</evidence>
<dbReference type="InterPro" id="IPR000672">
    <property type="entry name" value="THF_DH/CycHdrlase"/>
</dbReference>
<dbReference type="FunFam" id="3.40.50.300:FF:001123">
    <property type="entry name" value="C-1-tetrahydrofolate synthase, cytoplasmic isoform X2"/>
    <property type="match status" value="1"/>
</dbReference>
<dbReference type="Gene3D" id="3.10.410.10">
    <property type="entry name" value="Formyltetrahydrofolate synthetase, domain 3"/>
    <property type="match status" value="1"/>
</dbReference>
<evidence type="ECO:0000256" key="2">
    <source>
        <dbReference type="ARBA" id="ARBA00004777"/>
    </source>
</evidence>
<proteinExistence type="inferred from homology"/>
<dbReference type="Gene3D" id="3.40.50.10860">
    <property type="entry name" value="Leucine Dehydrogenase, chain A, domain 1"/>
    <property type="match status" value="1"/>
</dbReference>
<evidence type="ECO:0000256" key="8">
    <source>
        <dbReference type="ARBA" id="ARBA00012859"/>
    </source>
</evidence>
<evidence type="ECO:0000256" key="10">
    <source>
        <dbReference type="ARBA" id="ARBA00022490"/>
    </source>
</evidence>
<comment type="similarity">
    <text evidence="4">In the C-terminal section; belongs to the formate--tetrahydrofolate ligase family.</text>
</comment>
<evidence type="ECO:0000256" key="6">
    <source>
        <dbReference type="ARBA" id="ARBA00012295"/>
    </source>
</evidence>
<evidence type="ECO:0000256" key="14">
    <source>
        <dbReference type="ARBA" id="ARBA00022801"/>
    </source>
</evidence>
<evidence type="ECO:0000256" key="13">
    <source>
        <dbReference type="ARBA" id="ARBA00022741"/>
    </source>
</evidence>
<dbReference type="HAMAP" id="MF_01543">
    <property type="entry name" value="FTHFS"/>
    <property type="match status" value="1"/>
</dbReference>
<dbReference type="InterPro" id="IPR027417">
    <property type="entry name" value="P-loop_NTPase"/>
</dbReference>
<dbReference type="InterPro" id="IPR020631">
    <property type="entry name" value="THF_DH/CycHdrlase_NAD-bd_dom"/>
</dbReference>
<dbReference type="GO" id="GO:0006555">
    <property type="term" value="P:methionine metabolic process"/>
    <property type="evidence" value="ECO:0007669"/>
    <property type="project" value="UniProtKB-ARBA"/>
</dbReference>
<organism evidence="22 23">
    <name type="scientific">Ambispora gerdemannii</name>
    <dbReference type="NCBI Taxonomy" id="144530"/>
    <lineage>
        <taxon>Eukaryota</taxon>
        <taxon>Fungi</taxon>
        <taxon>Fungi incertae sedis</taxon>
        <taxon>Mucoromycota</taxon>
        <taxon>Glomeromycotina</taxon>
        <taxon>Glomeromycetes</taxon>
        <taxon>Archaeosporales</taxon>
        <taxon>Ambisporaceae</taxon>
        <taxon>Ambispora</taxon>
    </lineage>
</organism>
<dbReference type="Gene3D" id="1.10.8.770">
    <property type="match status" value="1"/>
</dbReference>
<dbReference type="EC" id="6.3.4.3" evidence="6"/>
<dbReference type="AlphaFoldDB" id="A0A9N8YMH6"/>
<evidence type="ECO:0000256" key="11">
    <source>
        <dbReference type="ARBA" id="ARBA00022563"/>
    </source>
</evidence>
<name>A0A9N8YMH6_9GLOM</name>
<dbReference type="PROSITE" id="PS00722">
    <property type="entry name" value="FTHFS_2"/>
    <property type="match status" value="1"/>
</dbReference>
<dbReference type="FunFam" id="3.10.410.10:FF:000001">
    <property type="entry name" value="Putative formate--tetrahydrofolate ligase"/>
    <property type="match status" value="1"/>
</dbReference>
<reference evidence="22" key="1">
    <citation type="submission" date="2021-06" db="EMBL/GenBank/DDBJ databases">
        <authorList>
            <person name="Kallberg Y."/>
            <person name="Tangrot J."/>
            <person name="Rosling A."/>
        </authorList>
    </citation>
    <scope>NUCLEOTIDE SEQUENCE</scope>
    <source>
        <strain evidence="22">MT106</strain>
    </source>
</reference>
<keyword evidence="13" id="KW-0547">Nucleotide-binding</keyword>